<keyword evidence="3" id="KW-1185">Reference proteome</keyword>
<feature type="domain" description="DUF4440" evidence="1">
    <location>
        <begin position="8"/>
        <end position="111"/>
    </location>
</feature>
<dbReference type="InterPro" id="IPR032710">
    <property type="entry name" value="NTF2-like_dom_sf"/>
</dbReference>
<dbReference type="Pfam" id="PF14534">
    <property type="entry name" value="DUF4440"/>
    <property type="match status" value="1"/>
</dbReference>
<dbReference type="Gene3D" id="3.10.450.50">
    <property type="match status" value="1"/>
</dbReference>
<dbReference type="SUPFAM" id="SSF54427">
    <property type="entry name" value="NTF2-like"/>
    <property type="match status" value="1"/>
</dbReference>
<dbReference type="EMBL" id="JAPTHD010000011">
    <property type="protein sequence ID" value="MDV5825502.1"/>
    <property type="molecule type" value="Genomic_DNA"/>
</dbReference>
<accession>A0ABU4A136</accession>
<comment type="caution">
    <text evidence="2">The sequence shown here is derived from an EMBL/GenBank/DDBJ whole genome shotgun (WGS) entry which is preliminary data.</text>
</comment>
<dbReference type="Proteomes" id="UP001185984">
    <property type="component" value="Unassembled WGS sequence"/>
</dbReference>
<dbReference type="InterPro" id="IPR027843">
    <property type="entry name" value="DUF4440"/>
</dbReference>
<protein>
    <submittedName>
        <fullName evidence="2">Nuclear transport factor 2 family protein</fullName>
    </submittedName>
</protein>
<reference evidence="3" key="1">
    <citation type="journal article" date="2022" name="J Environ Chem Eng">
        <title>Biodegradation of petroleum oil using a constructed nonpathogenic and heavy metal-tolerant bacterial consortium isolated from marine sponges.</title>
        <authorList>
            <person name="Dechsakulwatana C."/>
            <person name="Rungsihiranrut A."/>
            <person name="Muangchinda C."/>
            <person name="Ningthoujam R."/>
            <person name="Klankeo P."/>
            <person name="Pinyakong O."/>
        </authorList>
    </citation>
    <scope>NUCLEOTIDE SEQUENCE [LARGE SCALE GENOMIC DNA]</scope>
    <source>
        <strain evidence="3">MO2-4</strain>
    </source>
</reference>
<proteinExistence type="predicted"/>
<name>A0ABU4A136_9SPHN</name>
<sequence>MDIDADSIRDAERQRCAAIAAGDMTQLSDWLAEDYVHVFGDGSVGDKASYIESVTHMPRAPERGNLHVRVYGDMAVITGPIINHVHFPDRGLVTIDAFATQVLRKEGGQWRFTSFQLTPLRRQRG</sequence>
<organism evidence="2 3">
    <name type="scientific">Sphingobium naphthae</name>
    <dbReference type="NCBI Taxonomy" id="1886786"/>
    <lineage>
        <taxon>Bacteria</taxon>
        <taxon>Pseudomonadati</taxon>
        <taxon>Pseudomonadota</taxon>
        <taxon>Alphaproteobacteria</taxon>
        <taxon>Sphingomonadales</taxon>
        <taxon>Sphingomonadaceae</taxon>
        <taxon>Sphingobium</taxon>
    </lineage>
</organism>
<evidence type="ECO:0000259" key="1">
    <source>
        <dbReference type="Pfam" id="PF14534"/>
    </source>
</evidence>
<evidence type="ECO:0000313" key="3">
    <source>
        <dbReference type="Proteomes" id="UP001185984"/>
    </source>
</evidence>
<gene>
    <name evidence="2" type="ORF">O0R41_18005</name>
</gene>
<evidence type="ECO:0000313" key="2">
    <source>
        <dbReference type="EMBL" id="MDV5825502.1"/>
    </source>
</evidence>
<dbReference type="RefSeq" id="WP_228164686.1">
    <property type="nucleotide sequence ID" value="NZ_JAPTHD010000011.1"/>
</dbReference>